<dbReference type="RefSeq" id="WP_071011621.1">
    <property type="nucleotide sequence ID" value="NZ_CP017754.1"/>
</dbReference>
<feature type="domain" description="DUF1854" evidence="1">
    <location>
        <begin position="26"/>
        <end position="155"/>
    </location>
</feature>
<keyword evidence="3" id="KW-1185">Reference proteome</keyword>
<organism evidence="2 3">
    <name type="scientific">Cupriavidus malaysiensis</name>
    <dbReference type="NCBI Taxonomy" id="367825"/>
    <lineage>
        <taxon>Bacteria</taxon>
        <taxon>Pseudomonadati</taxon>
        <taxon>Pseudomonadota</taxon>
        <taxon>Betaproteobacteria</taxon>
        <taxon>Burkholderiales</taxon>
        <taxon>Burkholderiaceae</taxon>
        <taxon>Cupriavidus</taxon>
    </lineage>
</organism>
<reference evidence="2 3" key="1">
    <citation type="submission" date="2016-10" db="EMBL/GenBank/DDBJ databases">
        <title>Complete genome sequences of three Cupriavidus strains isolated from various Malaysian environments.</title>
        <authorList>
            <person name="Abdullah A.A.-A."/>
            <person name="Shafie N.A.H."/>
            <person name="Lau N.S."/>
        </authorList>
    </citation>
    <scope>NUCLEOTIDE SEQUENCE [LARGE SCALE GENOMIC DNA]</scope>
    <source>
        <strain evidence="2 3">USMAA1020</strain>
    </source>
</reference>
<dbReference type="Pfam" id="PF08909">
    <property type="entry name" value="DUF1854"/>
    <property type="match status" value="1"/>
</dbReference>
<dbReference type="EMBL" id="CP017754">
    <property type="protein sequence ID" value="AOZ05456.1"/>
    <property type="molecule type" value="Genomic_DNA"/>
</dbReference>
<evidence type="ECO:0000313" key="3">
    <source>
        <dbReference type="Proteomes" id="UP000177515"/>
    </source>
</evidence>
<accession>A0A1D9I050</accession>
<protein>
    <recommendedName>
        <fullName evidence="1">DUF1854 domain-containing protein</fullName>
    </recommendedName>
</protein>
<dbReference type="Proteomes" id="UP000177515">
    <property type="component" value="Chromosome 1"/>
</dbReference>
<dbReference type="InterPro" id="IPR015005">
    <property type="entry name" value="DUF1854"/>
</dbReference>
<sequence>MVSTGFTLVRNQLGRLVMTLADGTVHEGVVPVRAFPISAPDDGVGVMSTDGRELAWIPRLDALPANERALLAEELASREFMPEIRRIVSVSTFATPSEWTVQTDRGATTLTLRGEEDIRRLSGATLMISDSHGIHYLIRDLSGLDRGSRKILDRFL</sequence>
<name>A0A1D9I050_9BURK</name>
<evidence type="ECO:0000313" key="2">
    <source>
        <dbReference type="EMBL" id="AOZ05456.1"/>
    </source>
</evidence>
<proteinExistence type="predicted"/>
<evidence type="ECO:0000259" key="1">
    <source>
        <dbReference type="Pfam" id="PF08909"/>
    </source>
</evidence>
<gene>
    <name evidence="2" type="ORF">BKK80_06305</name>
</gene>